<feature type="compositionally biased region" description="Basic and acidic residues" evidence="1">
    <location>
        <begin position="17"/>
        <end position="28"/>
    </location>
</feature>
<feature type="compositionally biased region" description="Low complexity" evidence="1">
    <location>
        <begin position="183"/>
        <end position="199"/>
    </location>
</feature>
<evidence type="ECO:0000256" key="2">
    <source>
        <dbReference type="SAM" id="Phobius"/>
    </source>
</evidence>
<feature type="region of interest" description="Disordered" evidence="1">
    <location>
        <begin position="1"/>
        <end position="169"/>
    </location>
</feature>
<reference evidence="3 4" key="1">
    <citation type="submission" date="2010-10" db="EMBL/GenBank/DDBJ databases">
        <title>Complete sequence of Frankia sp. EuI1c.</title>
        <authorList>
            <consortium name="US DOE Joint Genome Institute"/>
            <person name="Lucas S."/>
            <person name="Copeland A."/>
            <person name="Lapidus A."/>
            <person name="Cheng J.-F."/>
            <person name="Bruce D."/>
            <person name="Goodwin L."/>
            <person name="Pitluck S."/>
            <person name="Chertkov O."/>
            <person name="Detter J.C."/>
            <person name="Han C."/>
            <person name="Tapia R."/>
            <person name="Land M."/>
            <person name="Hauser L."/>
            <person name="Jeffries C."/>
            <person name="Kyrpides N."/>
            <person name="Ivanova N."/>
            <person name="Mikhailova N."/>
            <person name="Beauchemin N."/>
            <person name="Sen A."/>
            <person name="Sur S.A."/>
            <person name="Gtari M."/>
            <person name="Wall L."/>
            <person name="Tisa L."/>
            <person name="Woyke T."/>
        </authorList>
    </citation>
    <scope>NUCLEOTIDE SEQUENCE [LARGE SCALE GENOMIC DNA]</scope>
    <source>
        <strain evidence="4">DSM 45817 / CECT 9037 / EuI1c</strain>
    </source>
</reference>
<keyword evidence="2" id="KW-0472">Membrane</keyword>
<name>E3IUS6_PSEI1</name>
<dbReference type="KEGG" id="fri:FraEuI1c_6924"/>
<feature type="region of interest" description="Disordered" evidence="1">
    <location>
        <begin position="183"/>
        <end position="227"/>
    </location>
</feature>
<dbReference type="eggNOG" id="ENOG5032TF3">
    <property type="taxonomic scope" value="Bacteria"/>
</dbReference>
<dbReference type="Proteomes" id="UP000002484">
    <property type="component" value="Chromosome"/>
</dbReference>
<gene>
    <name evidence="3" type="ordered locus">FraEuI1c_6924</name>
</gene>
<dbReference type="EMBL" id="CP002299">
    <property type="protein sequence ID" value="ADP84892.1"/>
    <property type="molecule type" value="Genomic_DNA"/>
</dbReference>
<feature type="compositionally biased region" description="Polar residues" evidence="1">
    <location>
        <begin position="1"/>
        <end position="11"/>
    </location>
</feature>
<dbReference type="AlphaFoldDB" id="E3IUS6"/>
<dbReference type="STRING" id="298654.FraEuI1c_6924"/>
<keyword evidence="2" id="KW-1133">Transmembrane helix</keyword>
<evidence type="ECO:0000313" key="3">
    <source>
        <dbReference type="EMBL" id="ADP84892.1"/>
    </source>
</evidence>
<feature type="transmembrane region" description="Helical" evidence="2">
    <location>
        <begin position="266"/>
        <end position="291"/>
    </location>
</feature>
<accession>E3IUS6</accession>
<keyword evidence="2" id="KW-0812">Transmembrane</keyword>
<protein>
    <recommendedName>
        <fullName evidence="5">Integral membrane protein</fullName>
    </recommendedName>
</protein>
<proteinExistence type="predicted"/>
<evidence type="ECO:0008006" key="5">
    <source>
        <dbReference type="Google" id="ProtNLM"/>
    </source>
</evidence>
<evidence type="ECO:0000256" key="1">
    <source>
        <dbReference type="SAM" id="MobiDB-lite"/>
    </source>
</evidence>
<feature type="compositionally biased region" description="Basic and acidic residues" evidence="1">
    <location>
        <begin position="117"/>
        <end position="136"/>
    </location>
</feature>
<sequence length="349" mass="36009">MTRSQRSTTTGRMPPDGAERTFPDDRLDGTTTAVTDKTSARPASGDVGNAGENRSDVAAMGAAKRRHFAGATNRHGLHDDEPSSVGKRTVATAAHPDGQFDDGLDVYPEGSSRSTRSGHDTFRDDRHEAPGGRDSRGVGSVETFPETSRSVRPSVATGSTGGNWSDEPIITRAGETPASVRAAAAPPAHARSTAPTAASGTMTADRTATAGPGTLDRQGAGGRKGRRGAGALVSEVASDMSMLVRQEIDLAKAEVRQSAVRAGKGAGMFGGAAGAGIFAVLFLLLAAMFGLAEVMALGWAALIVAALLIAAAAVFALMGRANVKKAHAKPEQTVETLKEDMQWAHGLRK</sequence>
<dbReference type="HOGENOM" id="CLU_793995_0_0_11"/>
<dbReference type="InParanoid" id="E3IUS6"/>
<feature type="transmembrane region" description="Helical" evidence="2">
    <location>
        <begin position="297"/>
        <end position="319"/>
    </location>
</feature>
<organism evidence="3 4">
    <name type="scientific">Pseudofrankia inefficax (strain DSM 45817 / CECT 9037 / DDB 130130 / EuI1c)</name>
    <name type="common">Frankia inefficax</name>
    <dbReference type="NCBI Taxonomy" id="298654"/>
    <lineage>
        <taxon>Bacteria</taxon>
        <taxon>Bacillati</taxon>
        <taxon>Actinomycetota</taxon>
        <taxon>Actinomycetes</taxon>
        <taxon>Frankiales</taxon>
        <taxon>Frankiaceae</taxon>
        <taxon>Pseudofrankia</taxon>
    </lineage>
</organism>
<evidence type="ECO:0000313" key="4">
    <source>
        <dbReference type="Proteomes" id="UP000002484"/>
    </source>
</evidence>
<dbReference type="InterPro" id="IPR009937">
    <property type="entry name" value="Phage_holin_3_6"/>
</dbReference>
<keyword evidence="4" id="KW-1185">Reference proteome</keyword>
<dbReference type="Pfam" id="PF07332">
    <property type="entry name" value="Phage_holin_3_6"/>
    <property type="match status" value="1"/>
</dbReference>
<dbReference type="RefSeq" id="WP_013428003.1">
    <property type="nucleotide sequence ID" value="NC_014666.1"/>
</dbReference>